<organism evidence="4 5">
    <name type="scientific">Furculomyces boomerangus</name>
    <dbReference type="NCBI Taxonomy" id="61424"/>
    <lineage>
        <taxon>Eukaryota</taxon>
        <taxon>Fungi</taxon>
        <taxon>Fungi incertae sedis</taxon>
        <taxon>Zoopagomycota</taxon>
        <taxon>Kickxellomycotina</taxon>
        <taxon>Harpellomycetes</taxon>
        <taxon>Harpellales</taxon>
        <taxon>Harpellaceae</taxon>
        <taxon>Furculomyces</taxon>
    </lineage>
</organism>
<dbReference type="Proteomes" id="UP000245699">
    <property type="component" value="Unassembled WGS sequence"/>
</dbReference>
<dbReference type="OrthoDB" id="2423701at2759"/>
<gene>
    <name evidence="4" type="ORF">BB559_004877</name>
</gene>
<dbReference type="STRING" id="61424.A0A2T9YC58"/>
<evidence type="ECO:0000256" key="2">
    <source>
        <dbReference type="PROSITE-ProRule" id="PRU00339"/>
    </source>
</evidence>
<sequence>MSGLLNFLGFKDESEPQYRDPRDILADASEQLENKDYEKALEYFDELCSLPVQSALPFLSRATCKIQLGLWEEAVKDCNKVLLFLNSDIDENIAEGCTTIHSAALVRLAKAYKELGKMEDAQGCMIRRDAIEEKKRTRGDGNMKNGFTKSQKLVDSEFQTSEHEKQEAEKHREKGNVLYKLKKYKEALEEYRAGLGLDIMNERLHSNACLCLIQLNDLEMATRHANQCCALQPNWAKGPYLLGRIEYMRGNQSGAKDQLKKALTLDPKNTAVKNMLKDLDKGNENNSKKEQGNNLRNRKNQKKQTTANKENENDTKKDTEPTEDIKQMMTPDQNTLKNISIDICAALLGVLLTWLAVRKL</sequence>
<comment type="caution">
    <text evidence="4">The sequence shown here is derived from an EMBL/GenBank/DDBJ whole genome shotgun (WGS) entry which is preliminary data.</text>
</comment>
<feature type="compositionally biased region" description="Basic and acidic residues" evidence="3">
    <location>
        <begin position="278"/>
        <end position="291"/>
    </location>
</feature>
<dbReference type="InterPro" id="IPR051966">
    <property type="entry name" value="RPAP3"/>
</dbReference>
<keyword evidence="1 2" id="KW-0802">TPR repeat</keyword>
<feature type="repeat" description="TPR" evidence="2">
    <location>
        <begin position="168"/>
        <end position="201"/>
    </location>
</feature>
<dbReference type="PANTHER" id="PTHR46423:SF1">
    <property type="entry name" value="RNA POLYMERASE II-ASSOCIATED PROTEIN 3"/>
    <property type="match status" value="1"/>
</dbReference>
<dbReference type="SMART" id="SM00028">
    <property type="entry name" value="TPR"/>
    <property type="match status" value="5"/>
</dbReference>
<dbReference type="PROSITE" id="PS50005">
    <property type="entry name" value="TPR"/>
    <property type="match status" value="2"/>
</dbReference>
<evidence type="ECO:0000313" key="5">
    <source>
        <dbReference type="Proteomes" id="UP000245699"/>
    </source>
</evidence>
<accession>A0A2T9YC58</accession>
<evidence type="ECO:0000256" key="3">
    <source>
        <dbReference type="SAM" id="MobiDB-lite"/>
    </source>
</evidence>
<dbReference type="Gene3D" id="1.25.40.10">
    <property type="entry name" value="Tetratricopeptide repeat domain"/>
    <property type="match status" value="2"/>
</dbReference>
<dbReference type="InterPro" id="IPR011990">
    <property type="entry name" value="TPR-like_helical_dom_sf"/>
</dbReference>
<dbReference type="InterPro" id="IPR019734">
    <property type="entry name" value="TPR_rpt"/>
</dbReference>
<protein>
    <submittedName>
        <fullName evidence="4">Uncharacterized protein</fullName>
    </submittedName>
</protein>
<evidence type="ECO:0000313" key="4">
    <source>
        <dbReference type="EMBL" id="PVU89895.1"/>
    </source>
</evidence>
<name>A0A2T9YC58_9FUNG</name>
<evidence type="ECO:0000256" key="1">
    <source>
        <dbReference type="ARBA" id="ARBA00022803"/>
    </source>
</evidence>
<dbReference type="AlphaFoldDB" id="A0A2T9YC58"/>
<dbReference type="EMBL" id="MBFT01000516">
    <property type="protein sequence ID" value="PVU89895.1"/>
    <property type="molecule type" value="Genomic_DNA"/>
</dbReference>
<feature type="region of interest" description="Disordered" evidence="3">
    <location>
        <begin position="278"/>
        <end position="329"/>
    </location>
</feature>
<feature type="compositionally biased region" description="Basic and acidic residues" evidence="3">
    <location>
        <begin position="309"/>
        <end position="326"/>
    </location>
</feature>
<proteinExistence type="predicted"/>
<dbReference type="SUPFAM" id="SSF48452">
    <property type="entry name" value="TPR-like"/>
    <property type="match status" value="2"/>
</dbReference>
<dbReference type="GO" id="GO:0101031">
    <property type="term" value="C:protein folding chaperone complex"/>
    <property type="evidence" value="ECO:0007669"/>
    <property type="project" value="TreeGrafter"/>
</dbReference>
<reference evidence="4 5" key="1">
    <citation type="journal article" date="2018" name="MBio">
        <title>Comparative Genomics Reveals the Core Gene Toolbox for the Fungus-Insect Symbiosis.</title>
        <authorList>
            <person name="Wang Y."/>
            <person name="Stata M."/>
            <person name="Wang W."/>
            <person name="Stajich J.E."/>
            <person name="White M.M."/>
            <person name="Moncalvo J.M."/>
        </authorList>
    </citation>
    <scope>NUCLEOTIDE SEQUENCE [LARGE SCALE GENOMIC DNA]</scope>
    <source>
        <strain evidence="4 5">AUS-77-4</strain>
    </source>
</reference>
<keyword evidence="5" id="KW-1185">Reference proteome</keyword>
<feature type="repeat" description="TPR" evidence="2">
    <location>
        <begin position="236"/>
        <end position="269"/>
    </location>
</feature>
<dbReference type="PANTHER" id="PTHR46423">
    <property type="entry name" value="RNA POLYMERASE II-ASSOCIATED PROTEIN 3"/>
    <property type="match status" value="1"/>
</dbReference>